<dbReference type="OrthoDB" id="1151181at2"/>
<dbReference type="STRING" id="490189.SAMN02927903_03054"/>
<name>A0A1G5K3Y7_9FLAO</name>
<dbReference type="Proteomes" id="UP000199354">
    <property type="component" value="Unassembled WGS sequence"/>
</dbReference>
<reference evidence="1 2" key="1">
    <citation type="submission" date="2016-10" db="EMBL/GenBank/DDBJ databases">
        <authorList>
            <person name="de Groot N.N."/>
        </authorList>
    </citation>
    <scope>NUCLEOTIDE SEQUENCE [LARGE SCALE GENOMIC DNA]</scope>
    <source>
        <strain evidence="1 2">CGMCC 1.7031</strain>
    </source>
</reference>
<accession>A0A1G5K3Y7</accession>
<protein>
    <submittedName>
        <fullName evidence="1">Uncharacterized protein</fullName>
    </submittedName>
</protein>
<gene>
    <name evidence="1" type="ORF">SAMN02927903_03054</name>
</gene>
<dbReference type="RefSeq" id="WP_091146342.1">
    <property type="nucleotide sequence ID" value="NZ_FMVF01000019.1"/>
</dbReference>
<sequence length="173" mass="19216">MDPEKELADAFRALKKRDVDTFPAIVVSVDKEEGTCVVSDEELEYTDVQLAAVVDGNGNRFFLFPKVDSHVLVSPIMEDLKRLYIEAYSEIESLDLKIEGVQFQIDKDGFLLKKENETLKKLVADLIGACKAMSFTVATTGNAAAQTGATVALQNIAQFEAVEMRFNQFLKDN</sequence>
<proteinExistence type="predicted"/>
<dbReference type="AlphaFoldDB" id="A0A1G5K3Y7"/>
<evidence type="ECO:0000313" key="1">
    <source>
        <dbReference type="EMBL" id="SCY94790.1"/>
    </source>
</evidence>
<organism evidence="1 2">
    <name type="scientific">Flavobacterium caeni</name>
    <dbReference type="NCBI Taxonomy" id="490189"/>
    <lineage>
        <taxon>Bacteria</taxon>
        <taxon>Pseudomonadati</taxon>
        <taxon>Bacteroidota</taxon>
        <taxon>Flavobacteriia</taxon>
        <taxon>Flavobacteriales</taxon>
        <taxon>Flavobacteriaceae</taxon>
        <taxon>Flavobacterium</taxon>
    </lineage>
</organism>
<dbReference type="EMBL" id="FMVF01000019">
    <property type="protein sequence ID" value="SCY94790.1"/>
    <property type="molecule type" value="Genomic_DNA"/>
</dbReference>
<keyword evidence="2" id="KW-1185">Reference proteome</keyword>
<evidence type="ECO:0000313" key="2">
    <source>
        <dbReference type="Proteomes" id="UP000199354"/>
    </source>
</evidence>